<dbReference type="Gene3D" id="1.10.3720.10">
    <property type="entry name" value="MetI-like"/>
    <property type="match status" value="1"/>
</dbReference>
<evidence type="ECO:0000256" key="2">
    <source>
        <dbReference type="ARBA" id="ARBA00022448"/>
    </source>
</evidence>
<dbReference type="GO" id="GO:0005886">
    <property type="term" value="C:plasma membrane"/>
    <property type="evidence" value="ECO:0007669"/>
    <property type="project" value="UniProtKB-SubCell"/>
</dbReference>
<feature type="transmembrane region" description="Helical" evidence="7">
    <location>
        <begin position="115"/>
        <end position="132"/>
    </location>
</feature>
<evidence type="ECO:0000313" key="9">
    <source>
        <dbReference type="EMBL" id="MSS41537.1"/>
    </source>
</evidence>
<dbReference type="EMBL" id="VUMB01000039">
    <property type="protein sequence ID" value="MSS41537.1"/>
    <property type="molecule type" value="Genomic_DNA"/>
</dbReference>
<dbReference type="InterPro" id="IPR035906">
    <property type="entry name" value="MetI-like_sf"/>
</dbReference>
<dbReference type="RefSeq" id="WP_004607075.1">
    <property type="nucleotide sequence ID" value="NZ_AP024846.1"/>
</dbReference>
<comment type="caution">
    <text evidence="9">The sequence shown here is derived from an EMBL/GenBank/DDBJ whole genome shotgun (WGS) entry which is preliminary data.</text>
</comment>
<feature type="transmembrane region" description="Helical" evidence="7">
    <location>
        <begin position="74"/>
        <end position="103"/>
    </location>
</feature>
<comment type="similarity">
    <text evidence="7">Belongs to the binding-protein-dependent transport system permease family.</text>
</comment>
<evidence type="ECO:0000256" key="7">
    <source>
        <dbReference type="RuleBase" id="RU363032"/>
    </source>
</evidence>
<reference evidence="9 10" key="1">
    <citation type="submission" date="2019-08" db="EMBL/GenBank/DDBJ databases">
        <title>In-depth cultivation of the pig gut microbiome towards novel bacterial diversity and tailored functional studies.</title>
        <authorList>
            <person name="Wylensek D."/>
            <person name="Hitch T.C.A."/>
            <person name="Clavel T."/>
        </authorList>
    </citation>
    <scope>NUCLEOTIDE SEQUENCE [LARGE SCALE GENOMIC DNA]</scope>
    <source>
        <strain evidence="9 10">BL-389-WT-3D</strain>
    </source>
</reference>
<dbReference type="SUPFAM" id="SSF161098">
    <property type="entry name" value="MetI-like"/>
    <property type="match status" value="1"/>
</dbReference>
<evidence type="ECO:0000313" key="10">
    <source>
        <dbReference type="Proteomes" id="UP000462363"/>
    </source>
</evidence>
<evidence type="ECO:0000256" key="1">
    <source>
        <dbReference type="ARBA" id="ARBA00004651"/>
    </source>
</evidence>
<gene>
    <name evidence="9" type="ORF">FYJ37_14655</name>
</gene>
<comment type="subcellular location">
    <subcellularLocation>
        <location evidence="1 7">Cell membrane</location>
        <topology evidence="1 7">Multi-pass membrane protein</topology>
    </subcellularLocation>
</comment>
<keyword evidence="4 7" id="KW-0812">Transmembrane</keyword>
<dbReference type="CDD" id="cd06261">
    <property type="entry name" value="TM_PBP2"/>
    <property type="match status" value="1"/>
</dbReference>
<evidence type="ECO:0000256" key="4">
    <source>
        <dbReference type="ARBA" id="ARBA00022692"/>
    </source>
</evidence>
<keyword evidence="3" id="KW-1003">Cell membrane</keyword>
<feature type="transmembrane region" description="Helical" evidence="7">
    <location>
        <begin position="12"/>
        <end position="31"/>
    </location>
</feature>
<dbReference type="AlphaFoldDB" id="A0A844FB00"/>
<evidence type="ECO:0000256" key="3">
    <source>
        <dbReference type="ARBA" id="ARBA00022475"/>
    </source>
</evidence>
<feature type="transmembrane region" description="Helical" evidence="7">
    <location>
        <begin position="179"/>
        <end position="205"/>
    </location>
</feature>
<proteinExistence type="inferred from homology"/>
<dbReference type="PANTHER" id="PTHR43386">
    <property type="entry name" value="OLIGOPEPTIDE TRANSPORT SYSTEM PERMEASE PROTEIN APPC"/>
    <property type="match status" value="1"/>
</dbReference>
<name>A0A844FB00_CLOSV</name>
<keyword evidence="6 7" id="KW-0472">Membrane</keyword>
<organism evidence="9 10">
    <name type="scientific">Clostridium scindens (strain JCM 10418 / VPI 12708)</name>
    <dbReference type="NCBI Taxonomy" id="29347"/>
    <lineage>
        <taxon>Bacteria</taxon>
        <taxon>Bacillati</taxon>
        <taxon>Bacillota</taxon>
        <taxon>Clostridia</taxon>
        <taxon>Lachnospirales</taxon>
        <taxon>Lachnospiraceae</taxon>
    </lineage>
</organism>
<keyword evidence="5 7" id="KW-1133">Transmembrane helix</keyword>
<accession>A0A844FB00</accession>
<keyword evidence="2 7" id="KW-0813">Transport</keyword>
<evidence type="ECO:0000256" key="6">
    <source>
        <dbReference type="ARBA" id="ARBA00023136"/>
    </source>
</evidence>
<evidence type="ECO:0000259" key="8">
    <source>
        <dbReference type="PROSITE" id="PS50928"/>
    </source>
</evidence>
<dbReference type="InterPro" id="IPR000515">
    <property type="entry name" value="MetI-like"/>
</dbReference>
<dbReference type="PROSITE" id="PS50928">
    <property type="entry name" value="ABC_TM1"/>
    <property type="match status" value="1"/>
</dbReference>
<dbReference type="GO" id="GO:0055085">
    <property type="term" value="P:transmembrane transport"/>
    <property type="evidence" value="ECO:0007669"/>
    <property type="project" value="InterPro"/>
</dbReference>
<dbReference type="Pfam" id="PF00528">
    <property type="entry name" value="BPD_transp_1"/>
    <property type="match status" value="1"/>
</dbReference>
<sequence>MKRKYIRNKNFCIGLGIVVFLFVMMFISLFYTPYPPDAMDTANAFAVPSAKHLLGTDNFGRDILSRLMTGSQTAFFVGIGAVTIGLSAGLLLGSVSGYFGGWIDEIVMRLMDTKMAFPGVILALVLITVFGSGALNTAIALGIMSIPKFCRVTRSGFMQIKQLEYIKAARSRGASRFRIMVLHILPNISSSLIVTATLGFSGAVLSEAGLSYLGLGIQPPTASWGKMLYEAQAYLITNPFLAVVPGIMITIMVLGFNLLGDGLRDLTERQGN</sequence>
<evidence type="ECO:0000256" key="5">
    <source>
        <dbReference type="ARBA" id="ARBA00022989"/>
    </source>
</evidence>
<dbReference type="Proteomes" id="UP000462363">
    <property type="component" value="Unassembled WGS sequence"/>
</dbReference>
<feature type="domain" description="ABC transmembrane type-1" evidence="8">
    <location>
        <begin position="71"/>
        <end position="260"/>
    </location>
</feature>
<dbReference type="InterPro" id="IPR050366">
    <property type="entry name" value="BP-dependent_transpt_permease"/>
</dbReference>
<feature type="transmembrane region" description="Helical" evidence="7">
    <location>
        <begin position="233"/>
        <end position="259"/>
    </location>
</feature>
<dbReference type="GeneID" id="62696446"/>
<protein>
    <submittedName>
        <fullName evidence="9">ABC transporter permease</fullName>
    </submittedName>
</protein>
<dbReference type="PANTHER" id="PTHR43386:SF25">
    <property type="entry name" value="PEPTIDE ABC TRANSPORTER PERMEASE PROTEIN"/>
    <property type="match status" value="1"/>
</dbReference>